<dbReference type="EMBL" id="QENQ01000001">
    <property type="protein sequence ID" value="PVX29211.1"/>
    <property type="molecule type" value="Genomic_DNA"/>
</dbReference>
<comment type="caution">
    <text evidence="1">The sequence shown here is derived from an EMBL/GenBank/DDBJ whole genome shotgun (WGS) entry which is preliminary data.</text>
</comment>
<evidence type="ECO:0000313" key="2">
    <source>
        <dbReference type="Proteomes" id="UP000245890"/>
    </source>
</evidence>
<dbReference type="OrthoDB" id="5242510at2"/>
<dbReference type="InterPro" id="IPR021848">
    <property type="entry name" value="HODM_asu-like"/>
</dbReference>
<name>A0A2U0SD45_9SPHN</name>
<accession>A0A2U0SD45</accession>
<keyword evidence="2" id="KW-1185">Reference proteome</keyword>
<gene>
    <name evidence="1" type="ORF">DD559_07615</name>
</gene>
<dbReference type="Pfam" id="PF11927">
    <property type="entry name" value="HODM_asu-like"/>
    <property type="match status" value="1"/>
</dbReference>
<reference evidence="1 2" key="1">
    <citation type="submission" date="2018-05" db="EMBL/GenBank/DDBJ databases">
        <title>Description of Sphingomonas pokkalii sp nov, isolated from the rhizosphere of saline tolerant pokkali rice and its draft genome analysis.</title>
        <authorList>
            <person name="Menon R."/>
            <person name="Kumari S."/>
            <person name="Rameshkumar N."/>
        </authorList>
    </citation>
    <scope>NUCLEOTIDE SEQUENCE [LARGE SCALE GENOMIC DNA]</scope>
    <source>
        <strain evidence="1 2">L3B27</strain>
    </source>
</reference>
<sequence>MSLGFSVEALIPRARGGGALRMGLVRVPEAEWLTPAADLAARAAVFADVPDCVQVLPEAETAVNEIAGMLSHRDLQSRHPGFRRDDGLEGKTARAAAALRSAAAGVWEDLCILTPDASGQYRLTAAALAFPTDWHLHEKLGHALTPIHAPIHGYAEQLAAGVDHFFATLQPGAIFGRTNWFVVASDAWRYLPQDEPEVRFAHVTAENASATLFVRCERQTLRRLPQSGAVLFTIGIHVEPLDRLSSEAVARVAQSVAGISSGEHERRAAPFYAEALTRYAERRNRSPELLA</sequence>
<proteinExistence type="predicted"/>
<dbReference type="AlphaFoldDB" id="A0A2U0SD45"/>
<protein>
    <submittedName>
        <fullName evidence="1">DUF3445 domain-containing protein</fullName>
    </submittedName>
</protein>
<organism evidence="1 2">
    <name type="scientific">Sphingomonas pokkalii</name>
    <dbReference type="NCBI Taxonomy" id="2175090"/>
    <lineage>
        <taxon>Bacteria</taxon>
        <taxon>Pseudomonadati</taxon>
        <taxon>Pseudomonadota</taxon>
        <taxon>Alphaproteobacteria</taxon>
        <taxon>Sphingomonadales</taxon>
        <taxon>Sphingomonadaceae</taxon>
        <taxon>Sphingomonas</taxon>
    </lineage>
</organism>
<dbReference type="Proteomes" id="UP000245890">
    <property type="component" value="Unassembled WGS sequence"/>
</dbReference>
<evidence type="ECO:0000313" key="1">
    <source>
        <dbReference type="EMBL" id="PVX29211.1"/>
    </source>
</evidence>
<dbReference type="RefSeq" id="WP_116468650.1">
    <property type="nucleotide sequence ID" value="NZ_QENQ01000001.1"/>
</dbReference>